<protein>
    <submittedName>
        <fullName evidence="3">DUF3152 domain-containing protein</fullName>
    </submittedName>
</protein>
<accession>A0ABZ1XKP7</accession>
<reference evidence="3" key="1">
    <citation type="submission" date="2022-10" db="EMBL/GenBank/DDBJ databases">
        <title>The complete genomes of actinobacterial strains from the NBC collection.</title>
        <authorList>
            <person name="Joergensen T.S."/>
            <person name="Alvarez Arevalo M."/>
            <person name="Sterndorff E.B."/>
            <person name="Faurdal D."/>
            <person name="Vuksanovic O."/>
            <person name="Mourched A.-S."/>
            <person name="Charusanti P."/>
            <person name="Shaw S."/>
            <person name="Blin K."/>
            <person name="Weber T."/>
        </authorList>
    </citation>
    <scope>NUCLEOTIDE SEQUENCE</scope>
    <source>
        <strain evidence="3">NBC_00668</strain>
    </source>
</reference>
<dbReference type="RefSeq" id="WP_329400220.1">
    <property type="nucleotide sequence ID" value="NZ_CP109019.1"/>
</dbReference>
<feature type="compositionally biased region" description="Basic and acidic residues" evidence="1">
    <location>
        <begin position="91"/>
        <end position="108"/>
    </location>
</feature>
<dbReference type="Gene3D" id="3.40.390.10">
    <property type="entry name" value="Collagenase (Catalytic Domain)"/>
    <property type="match status" value="1"/>
</dbReference>
<dbReference type="Pfam" id="PF11350">
    <property type="entry name" value="DUF3152"/>
    <property type="match status" value="1"/>
</dbReference>
<keyword evidence="4" id="KW-1185">Reference proteome</keyword>
<feature type="compositionally biased region" description="Basic residues" evidence="1">
    <location>
        <begin position="13"/>
        <end position="31"/>
    </location>
</feature>
<feature type="region of interest" description="Disordered" evidence="1">
    <location>
        <begin position="1"/>
        <end position="31"/>
    </location>
</feature>
<gene>
    <name evidence="3" type="ORF">OG515_18760</name>
</gene>
<evidence type="ECO:0000259" key="2">
    <source>
        <dbReference type="Pfam" id="PF11350"/>
    </source>
</evidence>
<name>A0ABZ1XKP7_9ACTN</name>
<evidence type="ECO:0000313" key="3">
    <source>
        <dbReference type="EMBL" id="WUT84088.1"/>
    </source>
</evidence>
<feature type="domain" description="DUF3152" evidence="2">
    <location>
        <begin position="108"/>
        <end position="276"/>
    </location>
</feature>
<organism evidence="3 4">
    <name type="scientific">Streptomyces melanogenes</name>
    <dbReference type="NCBI Taxonomy" id="67326"/>
    <lineage>
        <taxon>Bacteria</taxon>
        <taxon>Bacillati</taxon>
        <taxon>Actinomycetota</taxon>
        <taxon>Actinomycetes</taxon>
        <taxon>Kitasatosporales</taxon>
        <taxon>Streptomycetaceae</taxon>
        <taxon>Streptomyces</taxon>
    </lineage>
</organism>
<evidence type="ECO:0000256" key="1">
    <source>
        <dbReference type="SAM" id="MobiDB-lite"/>
    </source>
</evidence>
<dbReference type="InterPro" id="IPR024079">
    <property type="entry name" value="MetalloPept_cat_dom_sf"/>
</dbReference>
<dbReference type="Proteomes" id="UP001432060">
    <property type="component" value="Chromosome"/>
</dbReference>
<feature type="region of interest" description="Disordered" evidence="1">
    <location>
        <begin position="59"/>
        <end position="133"/>
    </location>
</feature>
<dbReference type="SUPFAM" id="SSF55486">
    <property type="entry name" value="Metalloproteases ('zincins'), catalytic domain"/>
    <property type="match status" value="1"/>
</dbReference>
<dbReference type="EMBL" id="CP109019">
    <property type="protein sequence ID" value="WUT84088.1"/>
    <property type="molecule type" value="Genomic_DNA"/>
</dbReference>
<proteinExistence type="predicted"/>
<sequence>MGKRAARSGASRGRGRTRPRGRGRRPARSNHPRALLLVGGLLGLALICGSALAEWRGGDGDTPEPGYAAESPLGSRAPLPAAPSPKPSKSSKKDEKPGKGNDSGEKSGDLPASGPGTFTPARASGAPVGTGGPLRRYKVLVEDGVDVSPRQAATEVQAILAHPRSWAAHGRGRFQLVSGDDSADVTIKIATPATTDRLCAVNGDTHGELNCEVAGGVVVNLKRWVKGSPQYDGPPAEYRHLIINHEIGHMIGFHQHMDCPGEGKAAPVMMQQIKGLKGCKSNAWPYAKGGAFVEGPAVP</sequence>
<dbReference type="InterPro" id="IPR022603">
    <property type="entry name" value="DUF3152"/>
</dbReference>
<evidence type="ECO:0000313" key="4">
    <source>
        <dbReference type="Proteomes" id="UP001432060"/>
    </source>
</evidence>